<feature type="compositionally biased region" description="Polar residues" evidence="1">
    <location>
        <begin position="26"/>
        <end position="40"/>
    </location>
</feature>
<accession>A0A165J4Z7</accession>
<sequence length="188" mass="20041">MKRFRHAITPSDSKLHRTSALPGTHEANNQKPGGSTQPSHSGKRKVAQQIPTDPDAQVFELEKLLSHVIEDPATGSNSVQHSALGAEAPQVNAVPGGAGERLARAAASELEGTQSFLGGSGGSPRAKRWALVSFEALVSFASVYPVETRKNMAKPRRAARKHIIENGAGGRRGCWRCLLSSSDSWSRA</sequence>
<name>A0A165J4Z7_9BASI</name>
<dbReference type="AlphaFoldDB" id="A0A165J4Z7"/>
<protein>
    <submittedName>
        <fullName evidence="2">Uncharacterized protein</fullName>
    </submittedName>
</protein>
<gene>
    <name evidence="2" type="ORF">CALCODRAFT_491182</name>
</gene>
<dbReference type="EMBL" id="KV423923">
    <property type="protein sequence ID" value="KZT61380.1"/>
    <property type="molecule type" value="Genomic_DNA"/>
</dbReference>
<dbReference type="Proteomes" id="UP000076842">
    <property type="component" value="Unassembled WGS sequence"/>
</dbReference>
<dbReference type="InParanoid" id="A0A165J4Z7"/>
<feature type="region of interest" description="Disordered" evidence="1">
    <location>
        <begin position="1"/>
        <end position="50"/>
    </location>
</feature>
<reference evidence="2 3" key="1">
    <citation type="journal article" date="2016" name="Mol. Biol. Evol.">
        <title>Comparative Genomics of Early-Diverging Mushroom-Forming Fungi Provides Insights into the Origins of Lignocellulose Decay Capabilities.</title>
        <authorList>
            <person name="Nagy L.G."/>
            <person name="Riley R."/>
            <person name="Tritt A."/>
            <person name="Adam C."/>
            <person name="Daum C."/>
            <person name="Floudas D."/>
            <person name="Sun H."/>
            <person name="Yadav J.S."/>
            <person name="Pangilinan J."/>
            <person name="Larsson K.H."/>
            <person name="Matsuura K."/>
            <person name="Barry K."/>
            <person name="Labutti K."/>
            <person name="Kuo R."/>
            <person name="Ohm R.A."/>
            <person name="Bhattacharya S.S."/>
            <person name="Shirouzu T."/>
            <person name="Yoshinaga Y."/>
            <person name="Martin F.M."/>
            <person name="Grigoriev I.V."/>
            <person name="Hibbett D.S."/>
        </authorList>
    </citation>
    <scope>NUCLEOTIDE SEQUENCE [LARGE SCALE GENOMIC DNA]</scope>
    <source>
        <strain evidence="2 3">HHB12733</strain>
    </source>
</reference>
<organism evidence="2 3">
    <name type="scientific">Calocera cornea HHB12733</name>
    <dbReference type="NCBI Taxonomy" id="1353952"/>
    <lineage>
        <taxon>Eukaryota</taxon>
        <taxon>Fungi</taxon>
        <taxon>Dikarya</taxon>
        <taxon>Basidiomycota</taxon>
        <taxon>Agaricomycotina</taxon>
        <taxon>Dacrymycetes</taxon>
        <taxon>Dacrymycetales</taxon>
        <taxon>Dacrymycetaceae</taxon>
        <taxon>Calocera</taxon>
    </lineage>
</organism>
<keyword evidence="3" id="KW-1185">Reference proteome</keyword>
<proteinExistence type="predicted"/>
<evidence type="ECO:0000256" key="1">
    <source>
        <dbReference type="SAM" id="MobiDB-lite"/>
    </source>
</evidence>
<evidence type="ECO:0000313" key="2">
    <source>
        <dbReference type="EMBL" id="KZT61380.1"/>
    </source>
</evidence>
<evidence type="ECO:0000313" key="3">
    <source>
        <dbReference type="Proteomes" id="UP000076842"/>
    </source>
</evidence>